<evidence type="ECO:0000313" key="1">
    <source>
        <dbReference type="EMBL" id="KAH0540763.1"/>
    </source>
</evidence>
<sequence length="206" mass="24181">MSNRLLHSPRLDYDQVIKLLDHGRVPCVCRKTIPDTKVIYEKTRNRGTTENRVERRNERSIPIELDDKTNNRNTLLYARLTTIEILSVPIKVFAYFPHTLYSLLYTKLKRILHDDSWSNQFNAIYGTCKETEMGLDRQMNRYTEKLNAKLFPMDAVRDKDNTNVDELILRMGCRYCRICFSFCLTYSTPHCGPMKSVRCLLRGAAF</sequence>
<evidence type="ECO:0000313" key="2">
    <source>
        <dbReference type="Proteomes" id="UP000826195"/>
    </source>
</evidence>
<name>A0AAV7I163_COTGL</name>
<keyword evidence="2" id="KW-1185">Reference proteome</keyword>
<protein>
    <submittedName>
        <fullName evidence="1">Uncharacterized protein</fullName>
    </submittedName>
</protein>
<proteinExistence type="predicted"/>
<gene>
    <name evidence="1" type="ORF">KQX54_019763</name>
</gene>
<comment type="caution">
    <text evidence="1">The sequence shown here is derived from an EMBL/GenBank/DDBJ whole genome shotgun (WGS) entry which is preliminary data.</text>
</comment>
<organism evidence="1 2">
    <name type="scientific">Cotesia glomerata</name>
    <name type="common">Lepidopteran parasitic wasp</name>
    <name type="synonym">Apanteles glomeratus</name>
    <dbReference type="NCBI Taxonomy" id="32391"/>
    <lineage>
        <taxon>Eukaryota</taxon>
        <taxon>Metazoa</taxon>
        <taxon>Ecdysozoa</taxon>
        <taxon>Arthropoda</taxon>
        <taxon>Hexapoda</taxon>
        <taxon>Insecta</taxon>
        <taxon>Pterygota</taxon>
        <taxon>Neoptera</taxon>
        <taxon>Endopterygota</taxon>
        <taxon>Hymenoptera</taxon>
        <taxon>Apocrita</taxon>
        <taxon>Ichneumonoidea</taxon>
        <taxon>Braconidae</taxon>
        <taxon>Microgastrinae</taxon>
        <taxon>Cotesia</taxon>
    </lineage>
</organism>
<reference evidence="1 2" key="1">
    <citation type="journal article" date="2021" name="J. Hered.">
        <title>A chromosome-level genome assembly of the parasitoid wasp, Cotesia glomerata (Hymenoptera: Braconidae).</title>
        <authorList>
            <person name="Pinto B.J."/>
            <person name="Weis J.J."/>
            <person name="Gamble T."/>
            <person name="Ode P.J."/>
            <person name="Paul R."/>
            <person name="Zaspel J.M."/>
        </authorList>
    </citation>
    <scope>NUCLEOTIDE SEQUENCE [LARGE SCALE GENOMIC DNA]</scope>
    <source>
        <strain evidence="1">CgM1</strain>
    </source>
</reference>
<dbReference type="AlphaFoldDB" id="A0AAV7I163"/>
<dbReference type="Proteomes" id="UP000826195">
    <property type="component" value="Unassembled WGS sequence"/>
</dbReference>
<accession>A0AAV7I163</accession>
<dbReference type="EMBL" id="JAHXZJ010002609">
    <property type="protein sequence ID" value="KAH0540763.1"/>
    <property type="molecule type" value="Genomic_DNA"/>
</dbReference>